<proteinExistence type="predicted"/>
<sequence length="475" mass="53869">MNGGDADTHQRGRTGFDSRAQQSSPPTTTTKGKHKSLRVIVSDHDRNSTDDDEVDEGDKDTVGSLLAEIANILADTLRMLMFADKRHWGSDEFEQVRAFEETLDEAKGDFQELGPLLKGSFYYENDRRPESLDELRLLRAQFIHHSHTFKDWLRRGGPINALWARDTLDLRRRLHRAQRRAAARIYASQQADITGTHRCLGAFEVYRRQRKLEDRRKKYDARKRASKYESTRDELSQAEIGEGGLRKRGRMPSWQQDTPTMSALETGDAMEMGTISLQEDGQTAQQQQQQQQHQQQQQEAQYSQQPDAIESEANLANALEALVPACNMVGHFERFGDRDIVFSCDFCDGFIVWEDLARLPSTLDPTALNANVTEQPNWQAKGTSLSSAEEKTVVFAPLAIASHLAPDLGDWQARILCPYCDEYDYYEAGDEGETRYVQDEKGFGSLKEFQEHLAWYHTSVAVPSLPAAAKNCVVM</sequence>
<feature type="compositionally biased region" description="Basic and acidic residues" evidence="1">
    <location>
        <begin position="214"/>
        <end position="235"/>
    </location>
</feature>
<feature type="region of interest" description="Disordered" evidence="1">
    <location>
        <begin position="1"/>
        <end position="59"/>
    </location>
</feature>
<feature type="region of interest" description="Disordered" evidence="1">
    <location>
        <begin position="279"/>
        <end position="306"/>
    </location>
</feature>
<feature type="compositionally biased region" description="Polar residues" evidence="1">
    <location>
        <begin position="19"/>
        <end position="30"/>
    </location>
</feature>
<feature type="compositionally biased region" description="Low complexity" evidence="1">
    <location>
        <begin position="282"/>
        <end position="305"/>
    </location>
</feature>
<evidence type="ECO:0000313" key="2">
    <source>
        <dbReference type="EMBL" id="KAJ4389367.1"/>
    </source>
</evidence>
<protein>
    <submittedName>
        <fullName evidence="2">Uncharacterized protein</fullName>
    </submittedName>
</protein>
<organism evidence="2 3">
    <name type="scientific">Gnomoniopsis smithogilvyi</name>
    <dbReference type="NCBI Taxonomy" id="1191159"/>
    <lineage>
        <taxon>Eukaryota</taxon>
        <taxon>Fungi</taxon>
        <taxon>Dikarya</taxon>
        <taxon>Ascomycota</taxon>
        <taxon>Pezizomycotina</taxon>
        <taxon>Sordariomycetes</taxon>
        <taxon>Sordariomycetidae</taxon>
        <taxon>Diaporthales</taxon>
        <taxon>Gnomoniaceae</taxon>
        <taxon>Gnomoniopsis</taxon>
    </lineage>
</organism>
<dbReference type="AlphaFoldDB" id="A0A9W8YNY7"/>
<dbReference type="OrthoDB" id="5221663at2759"/>
<reference evidence="2" key="1">
    <citation type="submission" date="2022-10" db="EMBL/GenBank/DDBJ databases">
        <title>Tapping the CABI collections for fungal endophytes: first genome assemblies for Collariella, Neodidymelliopsis, Ascochyta clinopodiicola, Didymella pomorum, Didymosphaeria variabile, Neocosmospora piperis and Neocucurbitaria cava.</title>
        <authorList>
            <person name="Hill R."/>
        </authorList>
    </citation>
    <scope>NUCLEOTIDE SEQUENCE</scope>
    <source>
        <strain evidence="2">IMI 355082</strain>
    </source>
</reference>
<feature type="compositionally biased region" description="Basic and acidic residues" evidence="1">
    <location>
        <begin position="1"/>
        <end position="16"/>
    </location>
</feature>
<evidence type="ECO:0000256" key="1">
    <source>
        <dbReference type="SAM" id="MobiDB-lite"/>
    </source>
</evidence>
<comment type="caution">
    <text evidence="2">The sequence shown here is derived from an EMBL/GenBank/DDBJ whole genome shotgun (WGS) entry which is preliminary data.</text>
</comment>
<keyword evidence="3" id="KW-1185">Reference proteome</keyword>
<evidence type="ECO:0000313" key="3">
    <source>
        <dbReference type="Proteomes" id="UP001140453"/>
    </source>
</evidence>
<dbReference type="EMBL" id="JAPEVB010000004">
    <property type="protein sequence ID" value="KAJ4389367.1"/>
    <property type="molecule type" value="Genomic_DNA"/>
</dbReference>
<feature type="region of interest" description="Disordered" evidence="1">
    <location>
        <begin position="214"/>
        <end position="259"/>
    </location>
</feature>
<gene>
    <name evidence="2" type="ORF">N0V93_006834</name>
</gene>
<name>A0A9W8YNY7_9PEZI</name>
<dbReference type="Proteomes" id="UP001140453">
    <property type="component" value="Unassembled WGS sequence"/>
</dbReference>
<accession>A0A9W8YNY7</accession>